<gene>
    <name evidence="2" type="ORF">ILEXP_LOCUS21515</name>
</gene>
<reference evidence="2 3" key="1">
    <citation type="submission" date="2024-02" db="EMBL/GenBank/DDBJ databases">
        <authorList>
            <person name="Vignale AGUSTIN F."/>
            <person name="Sosa J E."/>
            <person name="Modenutti C."/>
        </authorList>
    </citation>
    <scope>NUCLEOTIDE SEQUENCE [LARGE SCALE GENOMIC DNA]</scope>
</reference>
<dbReference type="Proteomes" id="UP001642360">
    <property type="component" value="Unassembled WGS sequence"/>
</dbReference>
<dbReference type="EMBL" id="CAUOFW020002369">
    <property type="protein sequence ID" value="CAK9153270.1"/>
    <property type="molecule type" value="Genomic_DNA"/>
</dbReference>
<protein>
    <submittedName>
        <fullName evidence="2">Uncharacterized protein</fullName>
    </submittedName>
</protein>
<evidence type="ECO:0000313" key="2">
    <source>
        <dbReference type="EMBL" id="CAK9153270.1"/>
    </source>
</evidence>
<proteinExistence type="predicted"/>
<keyword evidence="3" id="KW-1185">Reference proteome</keyword>
<sequence>MDMFVKEERKTPARLVAACGYRKIEITWLLGIEFTGEMVLPPGQLALRTWTTPENYMRPLKIETTQRLETGGGCVKPEPPGHGHGHRPSIGKLALTDGGADEAANHEAEMAGMGGCSDGVGCDYGGNVRREDPSGSEESGRQAEGCSDGGSGCGDELLSVAIVKVEGDGAKCWCCNN</sequence>
<accession>A0ABC8SBS8</accession>
<organism evidence="2 3">
    <name type="scientific">Ilex paraguariensis</name>
    <name type="common">yerba mate</name>
    <dbReference type="NCBI Taxonomy" id="185542"/>
    <lineage>
        <taxon>Eukaryota</taxon>
        <taxon>Viridiplantae</taxon>
        <taxon>Streptophyta</taxon>
        <taxon>Embryophyta</taxon>
        <taxon>Tracheophyta</taxon>
        <taxon>Spermatophyta</taxon>
        <taxon>Magnoliopsida</taxon>
        <taxon>eudicotyledons</taxon>
        <taxon>Gunneridae</taxon>
        <taxon>Pentapetalae</taxon>
        <taxon>asterids</taxon>
        <taxon>campanulids</taxon>
        <taxon>Aquifoliales</taxon>
        <taxon>Aquifoliaceae</taxon>
        <taxon>Ilex</taxon>
    </lineage>
</organism>
<dbReference type="AlphaFoldDB" id="A0ABC8SBS8"/>
<evidence type="ECO:0000256" key="1">
    <source>
        <dbReference type="SAM" id="MobiDB-lite"/>
    </source>
</evidence>
<feature type="region of interest" description="Disordered" evidence="1">
    <location>
        <begin position="127"/>
        <end position="149"/>
    </location>
</feature>
<feature type="compositionally biased region" description="Basic and acidic residues" evidence="1">
    <location>
        <begin position="128"/>
        <end position="141"/>
    </location>
</feature>
<comment type="caution">
    <text evidence="2">The sequence shown here is derived from an EMBL/GenBank/DDBJ whole genome shotgun (WGS) entry which is preliminary data.</text>
</comment>
<evidence type="ECO:0000313" key="3">
    <source>
        <dbReference type="Proteomes" id="UP001642360"/>
    </source>
</evidence>
<name>A0ABC8SBS8_9AQUA</name>